<feature type="signal peptide" evidence="4">
    <location>
        <begin position="1"/>
        <end position="20"/>
    </location>
</feature>
<name>A0ABQ5N0F1_9MICC</name>
<dbReference type="Gene3D" id="3.40.190.10">
    <property type="entry name" value="Periplasmic binding protein-like II"/>
    <property type="match status" value="2"/>
</dbReference>
<organism evidence="6 7">
    <name type="scientific">Arthrobacter mangrovi</name>
    <dbReference type="NCBI Taxonomy" id="2966350"/>
    <lineage>
        <taxon>Bacteria</taxon>
        <taxon>Bacillati</taxon>
        <taxon>Actinomycetota</taxon>
        <taxon>Actinomycetes</taxon>
        <taxon>Micrococcales</taxon>
        <taxon>Micrococcaceae</taxon>
        <taxon>Arthrobacter</taxon>
    </lineage>
</organism>
<evidence type="ECO:0000259" key="5">
    <source>
        <dbReference type="Pfam" id="PF09084"/>
    </source>
</evidence>
<dbReference type="Pfam" id="PF09084">
    <property type="entry name" value="NMT1"/>
    <property type="match status" value="1"/>
</dbReference>
<comment type="similarity">
    <text evidence="2">Belongs to the bacterial solute-binding protein SsuA/TauA family.</text>
</comment>
<dbReference type="PANTHER" id="PTHR30024">
    <property type="entry name" value="ALIPHATIC SULFONATES-BINDING PROTEIN-RELATED"/>
    <property type="match status" value="1"/>
</dbReference>
<evidence type="ECO:0000256" key="4">
    <source>
        <dbReference type="SAM" id="SignalP"/>
    </source>
</evidence>
<dbReference type="Proteomes" id="UP001209654">
    <property type="component" value="Unassembled WGS sequence"/>
</dbReference>
<reference evidence="6 7" key="1">
    <citation type="journal article" date="2023" name="Int. J. Syst. Evol. Microbiol.">
        <title>Arthrobacter mangrovi sp. nov., an actinobacterium isolated from the rhizosphere of a mangrove.</title>
        <authorList>
            <person name="Hamada M."/>
            <person name="Saitou S."/>
            <person name="Enomoto N."/>
            <person name="Nanri K."/>
            <person name="Hidaka K."/>
            <person name="Miura T."/>
            <person name="Tamura T."/>
        </authorList>
    </citation>
    <scope>NUCLEOTIDE SEQUENCE [LARGE SCALE GENOMIC DNA]</scope>
    <source>
        <strain evidence="6 7">NBRC 112813</strain>
    </source>
</reference>
<keyword evidence="7" id="KW-1185">Reference proteome</keyword>
<dbReference type="RefSeq" id="WP_264797594.1">
    <property type="nucleotide sequence ID" value="NZ_BRVS01000038.1"/>
</dbReference>
<dbReference type="SUPFAM" id="SSF53850">
    <property type="entry name" value="Periplasmic binding protein-like II"/>
    <property type="match status" value="1"/>
</dbReference>
<feature type="domain" description="SsuA/THI5-like" evidence="5">
    <location>
        <begin position="45"/>
        <end position="261"/>
    </location>
</feature>
<proteinExistence type="inferred from homology"/>
<dbReference type="InterPro" id="IPR015168">
    <property type="entry name" value="SsuA/THI5"/>
</dbReference>
<comment type="caution">
    <text evidence="6">The sequence shown here is derived from an EMBL/GenBank/DDBJ whole genome shotgun (WGS) entry which is preliminary data.</text>
</comment>
<evidence type="ECO:0000313" key="6">
    <source>
        <dbReference type="EMBL" id="GLB69497.1"/>
    </source>
</evidence>
<accession>A0ABQ5N0F1</accession>
<sequence length="321" mass="33941">MRKRHIGFAAIVLPASLALSACGGSGETASGGVEAITVATAPVADYAPLYLGVEKGFFEDQGLSVEFASGRVGTETITAVLSGSTDFAGVAVPPLLVAQGQKLDVSVVSPSSVAPEASHDSSVQLLVDPSSGISSEKDLEGKTVAVNALKAQLELMTRWHLESAGIDAESTKFVEVPFAEMPAALERGDVDAIAAVEPFLSTALEEGATSIAEVDRALPPGAPITAFFTSDRMAKSDPEVVQKFSAAMTQSLEYASQNPDEVRDVISEYSEVPPEVSAKMLLPAYGSTLQREGMESTRDAMKRYGFLQNDFDLNEIFWEQQ</sequence>
<evidence type="ECO:0000256" key="1">
    <source>
        <dbReference type="ARBA" id="ARBA00004418"/>
    </source>
</evidence>
<evidence type="ECO:0000256" key="3">
    <source>
        <dbReference type="ARBA" id="ARBA00022729"/>
    </source>
</evidence>
<keyword evidence="3 4" id="KW-0732">Signal</keyword>
<dbReference type="PROSITE" id="PS51257">
    <property type="entry name" value="PROKAR_LIPOPROTEIN"/>
    <property type="match status" value="1"/>
</dbReference>
<feature type="chain" id="PRO_5046495654" evidence="4">
    <location>
        <begin position="21"/>
        <end position="321"/>
    </location>
</feature>
<evidence type="ECO:0000313" key="7">
    <source>
        <dbReference type="Proteomes" id="UP001209654"/>
    </source>
</evidence>
<dbReference type="EMBL" id="BRVS01000038">
    <property type="protein sequence ID" value="GLB69497.1"/>
    <property type="molecule type" value="Genomic_DNA"/>
</dbReference>
<evidence type="ECO:0000256" key="2">
    <source>
        <dbReference type="ARBA" id="ARBA00010742"/>
    </source>
</evidence>
<gene>
    <name evidence="6" type="ORF">AHIS1636_39420</name>
</gene>
<protein>
    <submittedName>
        <fullName evidence="6">Nitrate ABC transporter substrate-binding protein</fullName>
    </submittedName>
</protein>
<dbReference type="PANTHER" id="PTHR30024:SF47">
    <property type="entry name" value="TAURINE-BINDING PERIPLASMIC PROTEIN"/>
    <property type="match status" value="1"/>
</dbReference>
<comment type="subcellular location">
    <subcellularLocation>
        <location evidence="1">Periplasm</location>
    </subcellularLocation>
</comment>